<dbReference type="Proteomes" id="UP001595685">
    <property type="component" value="Unassembled WGS sequence"/>
</dbReference>
<dbReference type="EMBL" id="JBHRWW010000025">
    <property type="protein sequence ID" value="MFC3690482.1"/>
    <property type="molecule type" value="Genomic_DNA"/>
</dbReference>
<dbReference type="NCBIfam" id="NF038356">
    <property type="entry name" value="actino_DLW39"/>
    <property type="match status" value="1"/>
</dbReference>
<evidence type="ECO:0000313" key="1">
    <source>
        <dbReference type="EMBL" id="MFC3690482.1"/>
    </source>
</evidence>
<organism evidence="1 2">
    <name type="scientific">Aquipuribacter hungaricus</name>
    <dbReference type="NCBI Taxonomy" id="545624"/>
    <lineage>
        <taxon>Bacteria</taxon>
        <taxon>Bacillati</taxon>
        <taxon>Actinomycetota</taxon>
        <taxon>Actinomycetes</taxon>
        <taxon>Micrococcales</taxon>
        <taxon>Intrasporangiaceae</taxon>
        <taxon>Aquipuribacter</taxon>
    </lineage>
</organism>
<comment type="caution">
    <text evidence="1">The sequence shown here is derived from an EMBL/GenBank/DDBJ whole genome shotgun (WGS) entry which is preliminary data.</text>
</comment>
<gene>
    <name evidence="1" type="ORF">ACFOLH_19205</name>
</gene>
<keyword evidence="2" id="KW-1185">Reference proteome</keyword>
<accession>A0ABV7WM55</accession>
<dbReference type="RefSeq" id="WP_340296049.1">
    <property type="nucleotide sequence ID" value="NZ_JBBEOI010000389.1"/>
</dbReference>
<sequence length="38" mass="4400">MRRILVAAFTGVAAFAAWRRWTDRKHEAELWAEATDPV</sequence>
<reference evidence="2" key="1">
    <citation type="journal article" date="2019" name="Int. J. Syst. Evol. Microbiol.">
        <title>The Global Catalogue of Microorganisms (GCM) 10K type strain sequencing project: providing services to taxonomists for standard genome sequencing and annotation.</title>
        <authorList>
            <consortium name="The Broad Institute Genomics Platform"/>
            <consortium name="The Broad Institute Genome Sequencing Center for Infectious Disease"/>
            <person name="Wu L."/>
            <person name="Ma J."/>
        </authorList>
    </citation>
    <scope>NUCLEOTIDE SEQUENCE [LARGE SCALE GENOMIC DNA]</scope>
    <source>
        <strain evidence="2">NCAIM B.02333</strain>
    </source>
</reference>
<protein>
    <submittedName>
        <fullName evidence="1">DLW-39 family protein</fullName>
    </submittedName>
</protein>
<evidence type="ECO:0000313" key="2">
    <source>
        <dbReference type="Proteomes" id="UP001595685"/>
    </source>
</evidence>
<dbReference type="InterPro" id="IPR047990">
    <property type="entry name" value="DLW39-like"/>
</dbReference>
<proteinExistence type="predicted"/>
<name>A0ABV7WM55_9MICO</name>